<feature type="chain" id="PRO_5041219058" description="Mid2 domain-containing protein" evidence="3">
    <location>
        <begin position="25"/>
        <end position="322"/>
    </location>
</feature>
<keyword evidence="2" id="KW-0472">Membrane</keyword>
<keyword evidence="2" id="KW-1133">Transmembrane helix</keyword>
<protein>
    <recommendedName>
        <fullName evidence="7">Mid2 domain-containing protein</fullName>
    </recommendedName>
</protein>
<feature type="region of interest" description="Disordered" evidence="1">
    <location>
        <begin position="156"/>
        <end position="183"/>
    </location>
</feature>
<feature type="signal peptide" evidence="3">
    <location>
        <begin position="1"/>
        <end position="24"/>
    </location>
</feature>
<comment type="caution">
    <text evidence="5">The sequence shown here is derived from an EMBL/GenBank/DDBJ whole genome shotgun (WGS) entry which is preliminary data.</text>
</comment>
<evidence type="ECO:0008006" key="7">
    <source>
        <dbReference type="Google" id="ProtNLM"/>
    </source>
</evidence>
<proteinExistence type="predicted"/>
<gene>
    <name evidence="4" type="ORF">BJF96_g10440</name>
    <name evidence="5" type="ORF">BJF96_g9502</name>
</gene>
<keyword evidence="2" id="KW-0812">Transmembrane</keyword>
<evidence type="ECO:0000313" key="5">
    <source>
        <dbReference type="EMBL" id="PNH27233.1"/>
    </source>
</evidence>
<evidence type="ECO:0000256" key="3">
    <source>
        <dbReference type="SAM" id="SignalP"/>
    </source>
</evidence>
<keyword evidence="3" id="KW-0732">Signal</keyword>
<name>A0AA44W9F1_VERDA</name>
<sequence length="322" mass="33696">MRHRRIGPLAGAGLGLGLVAIASGQTQCFFPNGTDALRTNPNGDFFPCEYPGFGMCCASLDDRCLGALCWSSTTNSLYRGGCTDPAWESEECLHLCTGGEYLESDETKTPMDSRNVPVTQCTDGRYCCGNRTDVRSCCNGGGGFYVNGTTIRVAEGNSSRVSPPVSTATSQGAAPGTSTGAVADEQQMGPAKDAALGSSVVVGAAVGGWLGTLLLVSLALLGAFFWRRKKERLPTAQVDSEVASINASSRKAPDMHEAPSPTDNIPEEMPTSNGVVGISGVSRAEVPGDHCYDLDSKSINWEKRAWAFSTNGSSEAIGDGSR</sequence>
<dbReference type="Proteomes" id="UP000236305">
    <property type="component" value="Unassembled WGS sequence"/>
</dbReference>
<reference evidence="5 6" key="1">
    <citation type="submission" date="2017-12" db="EMBL/GenBank/DDBJ databases">
        <title>Comparative genomics yields insights into virulence evolution of Verticillium dahliae.</title>
        <authorList>
            <person name="Fan R."/>
            <person name="Armitage A.D."/>
            <person name="Cascant-Lopez E."/>
            <person name="Sobczyk M."/>
            <person name="Cockerton H.M."/>
            <person name="Harrison R.J."/>
        </authorList>
    </citation>
    <scope>NUCLEOTIDE SEQUENCE [LARGE SCALE GENOMIC DNA]</scope>
    <source>
        <strain evidence="5 6">12008</strain>
    </source>
</reference>
<organism evidence="5 6">
    <name type="scientific">Verticillium dahliae</name>
    <name type="common">Verticillium wilt</name>
    <dbReference type="NCBI Taxonomy" id="27337"/>
    <lineage>
        <taxon>Eukaryota</taxon>
        <taxon>Fungi</taxon>
        <taxon>Dikarya</taxon>
        <taxon>Ascomycota</taxon>
        <taxon>Pezizomycotina</taxon>
        <taxon>Sordariomycetes</taxon>
        <taxon>Hypocreomycetidae</taxon>
        <taxon>Glomerellales</taxon>
        <taxon>Plectosphaerellaceae</taxon>
        <taxon>Verticillium</taxon>
    </lineage>
</organism>
<evidence type="ECO:0000256" key="2">
    <source>
        <dbReference type="SAM" id="Phobius"/>
    </source>
</evidence>
<dbReference type="AlphaFoldDB" id="A0AA44W9F1"/>
<feature type="transmembrane region" description="Helical" evidence="2">
    <location>
        <begin position="200"/>
        <end position="226"/>
    </location>
</feature>
<dbReference type="EMBL" id="MPSH01000093">
    <property type="protein sequence ID" value="PNH26241.1"/>
    <property type="molecule type" value="Genomic_DNA"/>
</dbReference>
<accession>A0AA44W9F1</accession>
<dbReference type="EMBL" id="MPSH01000049">
    <property type="protein sequence ID" value="PNH27233.1"/>
    <property type="molecule type" value="Genomic_DNA"/>
</dbReference>
<evidence type="ECO:0000313" key="4">
    <source>
        <dbReference type="EMBL" id="PNH26241.1"/>
    </source>
</evidence>
<evidence type="ECO:0000256" key="1">
    <source>
        <dbReference type="SAM" id="MobiDB-lite"/>
    </source>
</evidence>
<feature type="compositionally biased region" description="Polar residues" evidence="1">
    <location>
        <begin position="156"/>
        <end position="180"/>
    </location>
</feature>
<evidence type="ECO:0000313" key="6">
    <source>
        <dbReference type="Proteomes" id="UP000236305"/>
    </source>
</evidence>
<feature type="region of interest" description="Disordered" evidence="1">
    <location>
        <begin position="244"/>
        <end position="270"/>
    </location>
</feature>